<keyword evidence="2" id="KW-1185">Reference proteome</keyword>
<protein>
    <submittedName>
        <fullName evidence="1">Uncharacterized protein</fullName>
    </submittedName>
</protein>
<evidence type="ECO:0000313" key="2">
    <source>
        <dbReference type="Proteomes" id="UP000008986"/>
    </source>
</evidence>
<gene>
    <name evidence="1" type="primary">80</name>
</gene>
<dbReference type="KEGG" id="vg:8684027"/>
<dbReference type="GeneID" id="8684027"/>
<sequence>MLGFGPTNHYALARSLLVRPVESKFLLALLELPNQATKELNKGTPEGVQAATNMCATFFNSIHRTEKSLELFISLSGAPRGASALLKFCGAEPASYDADRLEHIEKIMRGEMYA</sequence>
<name>C9DG51_BPW14</name>
<evidence type="ECO:0000313" key="1">
    <source>
        <dbReference type="EMBL" id="ACV50102.1"/>
    </source>
</evidence>
<dbReference type="RefSeq" id="YP_003358934.1">
    <property type="nucleotide sequence ID" value="NC_013697.1"/>
</dbReference>
<organismHost>
    <name type="scientific">Delftia acidovorans</name>
    <name type="common">Pseudomonas acidovorans</name>
    <name type="synonym">Comamonas acidovorans</name>
    <dbReference type="NCBI Taxonomy" id="80866"/>
</organismHost>
<organism evidence="1 2">
    <name type="scientific">Delftia phage PhiW-14</name>
    <name type="common">Deftia acidovorans bacteriophage phiW-14</name>
    <dbReference type="NCBI Taxonomy" id="665032"/>
    <lineage>
        <taxon>Viruses</taxon>
        <taxon>Duplodnaviria</taxon>
        <taxon>Heunggongvirae</taxon>
        <taxon>Uroviricota</taxon>
        <taxon>Caudoviricetes</taxon>
        <taxon>Ionavirus</taxon>
        <taxon>Ionavirus W14</taxon>
    </lineage>
</organism>
<dbReference type="EMBL" id="GQ357915">
    <property type="protein sequence ID" value="ACV50102.1"/>
    <property type="molecule type" value="Genomic_DNA"/>
</dbReference>
<accession>C9DG51</accession>
<proteinExistence type="predicted"/>
<reference evidence="2" key="1">
    <citation type="submission" date="2009-07" db="EMBL/GenBank/DDBJ databases">
        <authorList>
            <person name="Kropinski A.M."/>
            <person name="Villegas A."/>
            <person name="Lingohr E.J."/>
        </authorList>
    </citation>
    <scope>NUCLEOTIDE SEQUENCE [LARGE SCALE GENOMIC DNA]</scope>
</reference>
<dbReference type="Proteomes" id="UP000008986">
    <property type="component" value="Segment"/>
</dbReference>